<comment type="caution">
    <text evidence="2">The sequence shown here is derived from an EMBL/GenBank/DDBJ whole genome shotgun (WGS) entry which is preliminary data.</text>
</comment>
<proteinExistence type="predicted"/>
<protein>
    <submittedName>
        <fullName evidence="2">Uncharacterized protein</fullName>
    </submittedName>
</protein>
<reference evidence="2 3" key="1">
    <citation type="journal article" date="2020" name="Front. Microbiol.">
        <title>Genetic Organization of the aprX-lipA2 Operon Affects the Proteolytic Potential of Pseudomonas Species in Milk.</title>
        <authorList>
            <person name="Maier C."/>
            <person name="Huptas C."/>
            <person name="von Neubeck M."/>
            <person name="Scherer S."/>
            <person name="Wenning M."/>
            <person name="Lucking G."/>
        </authorList>
    </citation>
    <scope>NUCLEOTIDE SEQUENCE [LARGE SCALE GENOMIC DNA]</scope>
    <source>
        <strain evidence="2 3">DSM 16272</strain>
    </source>
</reference>
<dbReference type="EMBL" id="JAEILD010000245">
    <property type="protein sequence ID" value="MBI6653679.1"/>
    <property type="molecule type" value="Genomic_DNA"/>
</dbReference>
<evidence type="ECO:0000313" key="1">
    <source>
        <dbReference type="EMBL" id="MBI6653679.1"/>
    </source>
</evidence>
<evidence type="ECO:0000313" key="4">
    <source>
        <dbReference type="Proteomes" id="UP000614123"/>
    </source>
</evidence>
<sequence length="58" mass="6398">MQTQKQIVGRQCRSLKAMPRKLEMMAAEWGDADACNGSELHQLAVKVQEVAESLVPDA</sequence>
<dbReference type="RefSeq" id="WP_156176492.1">
    <property type="nucleotide sequence ID" value="NZ_JAAQWG010000107.1"/>
</dbReference>
<organism evidence="2 3">
    <name type="scientific">Pseudomonas veronii</name>
    <dbReference type="NCBI Taxonomy" id="76761"/>
    <lineage>
        <taxon>Bacteria</taxon>
        <taxon>Pseudomonadati</taxon>
        <taxon>Pseudomonadota</taxon>
        <taxon>Gammaproteobacteria</taxon>
        <taxon>Pseudomonadales</taxon>
        <taxon>Pseudomonadaceae</taxon>
        <taxon>Pseudomonas</taxon>
    </lineage>
</organism>
<accession>A0A7Y1AD44</accession>
<evidence type="ECO:0000313" key="3">
    <source>
        <dbReference type="Proteomes" id="UP000537729"/>
    </source>
</evidence>
<name>A0A7Y1AD44_PSEVE</name>
<dbReference type="AlphaFoldDB" id="A0A7Y1AD44"/>
<dbReference type="Proteomes" id="UP000614123">
    <property type="component" value="Unassembled WGS sequence"/>
</dbReference>
<dbReference type="EMBL" id="JAAQWG010000107">
    <property type="protein sequence ID" value="NMY13580.1"/>
    <property type="molecule type" value="Genomic_DNA"/>
</dbReference>
<keyword evidence="4" id="KW-1185">Reference proteome</keyword>
<evidence type="ECO:0000313" key="2">
    <source>
        <dbReference type="EMBL" id="NMY13580.1"/>
    </source>
</evidence>
<reference evidence="1 4" key="2">
    <citation type="submission" date="2020-12" db="EMBL/GenBank/DDBJ databases">
        <title>Comparative genomic insights into the epidemiology and virulence of plant pathogenic Pseudomonads from Turkey.</title>
        <authorList>
            <person name="Dillon M."/>
            <person name="Ruiz-Bedoya T."/>
            <person name="Bendalovic-Torma C."/>
            <person name="Guttman K.M."/>
            <person name="Kwak H."/>
            <person name="Middleton M.A."/>
            <person name="Wang P.W."/>
            <person name="Horuz S."/>
            <person name="Aysan Y."/>
            <person name="Guttman D.S."/>
        </authorList>
    </citation>
    <scope>NUCLEOTIDE SEQUENCE [LARGE SCALE GENOMIC DNA]</scope>
    <source>
        <strain evidence="1 4">S4_EA_3a</strain>
    </source>
</reference>
<gene>
    <name evidence="2" type="ORF">HBO38_35250</name>
    <name evidence="1" type="ORF">YA0849_32575</name>
</gene>
<dbReference type="Proteomes" id="UP000537729">
    <property type="component" value="Unassembled WGS sequence"/>
</dbReference>